<protein>
    <submittedName>
        <fullName evidence="1">Uncharacterized protein</fullName>
    </submittedName>
</protein>
<proteinExistence type="predicted"/>
<keyword evidence="2" id="KW-1185">Reference proteome</keyword>
<dbReference type="OrthoDB" id="2724167at2759"/>
<feature type="non-terminal residue" evidence="1">
    <location>
        <position position="1"/>
    </location>
</feature>
<gene>
    <name evidence="1" type="ORF">OH76DRAFT_1301494</name>
</gene>
<dbReference type="Proteomes" id="UP000256964">
    <property type="component" value="Unassembled WGS sequence"/>
</dbReference>
<evidence type="ECO:0000313" key="1">
    <source>
        <dbReference type="EMBL" id="RDX45976.1"/>
    </source>
</evidence>
<evidence type="ECO:0000313" key="2">
    <source>
        <dbReference type="Proteomes" id="UP000256964"/>
    </source>
</evidence>
<dbReference type="AlphaFoldDB" id="A0A371D0B2"/>
<dbReference type="EMBL" id="KZ857432">
    <property type="protein sequence ID" value="RDX45976.1"/>
    <property type="molecule type" value="Genomic_DNA"/>
</dbReference>
<name>A0A371D0B2_9APHY</name>
<organism evidence="1 2">
    <name type="scientific">Lentinus brumalis</name>
    <dbReference type="NCBI Taxonomy" id="2498619"/>
    <lineage>
        <taxon>Eukaryota</taxon>
        <taxon>Fungi</taxon>
        <taxon>Dikarya</taxon>
        <taxon>Basidiomycota</taxon>
        <taxon>Agaricomycotina</taxon>
        <taxon>Agaricomycetes</taxon>
        <taxon>Polyporales</taxon>
        <taxon>Polyporaceae</taxon>
        <taxon>Lentinus</taxon>
    </lineage>
</organism>
<feature type="non-terminal residue" evidence="1">
    <location>
        <position position="70"/>
    </location>
</feature>
<sequence>PKEFSKETILKAVSEHVVCGQQALSVADNITFTNCLVAMRPATKKSELPSRSTVRSYINNSFIDYVGQLK</sequence>
<accession>A0A371D0B2</accession>
<reference evidence="1 2" key="1">
    <citation type="journal article" date="2018" name="Biotechnol. Biofuels">
        <title>Integrative visual omics of the white-rot fungus Polyporus brumalis exposes the biotechnological potential of its oxidative enzymes for delignifying raw plant biomass.</title>
        <authorList>
            <person name="Miyauchi S."/>
            <person name="Rancon A."/>
            <person name="Drula E."/>
            <person name="Hage H."/>
            <person name="Chaduli D."/>
            <person name="Favel A."/>
            <person name="Grisel S."/>
            <person name="Henrissat B."/>
            <person name="Herpoel-Gimbert I."/>
            <person name="Ruiz-Duenas F.J."/>
            <person name="Chevret D."/>
            <person name="Hainaut M."/>
            <person name="Lin J."/>
            <person name="Wang M."/>
            <person name="Pangilinan J."/>
            <person name="Lipzen A."/>
            <person name="Lesage-Meessen L."/>
            <person name="Navarro D."/>
            <person name="Riley R."/>
            <person name="Grigoriev I.V."/>
            <person name="Zhou S."/>
            <person name="Raouche S."/>
            <person name="Rosso M.N."/>
        </authorList>
    </citation>
    <scope>NUCLEOTIDE SEQUENCE [LARGE SCALE GENOMIC DNA]</scope>
    <source>
        <strain evidence="1 2">BRFM 1820</strain>
    </source>
</reference>